<gene>
    <name evidence="1" type="ORF">GALL_552590</name>
</gene>
<reference evidence="1" key="1">
    <citation type="submission" date="2016-10" db="EMBL/GenBank/DDBJ databases">
        <title>Sequence of Gallionella enrichment culture.</title>
        <authorList>
            <person name="Poehlein A."/>
            <person name="Muehling M."/>
            <person name="Daniel R."/>
        </authorList>
    </citation>
    <scope>NUCLEOTIDE SEQUENCE</scope>
</reference>
<dbReference type="InterPro" id="IPR023214">
    <property type="entry name" value="HAD_sf"/>
</dbReference>
<sequence>MARNAECDAVGVSYGAHDVAMLEGLAPAGLVHSVAELHAFFRQNG</sequence>
<evidence type="ECO:0000313" key="1">
    <source>
        <dbReference type="EMBL" id="OIQ63199.1"/>
    </source>
</evidence>
<dbReference type="Gene3D" id="3.40.50.1000">
    <property type="entry name" value="HAD superfamily/HAD-like"/>
    <property type="match status" value="1"/>
</dbReference>
<organism evidence="1">
    <name type="scientific">mine drainage metagenome</name>
    <dbReference type="NCBI Taxonomy" id="410659"/>
    <lineage>
        <taxon>unclassified sequences</taxon>
        <taxon>metagenomes</taxon>
        <taxon>ecological metagenomes</taxon>
    </lineage>
</organism>
<accession>A0A1J5P5V5</accession>
<comment type="caution">
    <text evidence="1">The sequence shown here is derived from an EMBL/GenBank/DDBJ whole genome shotgun (WGS) entry which is preliminary data.</text>
</comment>
<dbReference type="EMBL" id="MLJW01009215">
    <property type="protein sequence ID" value="OIQ63199.1"/>
    <property type="molecule type" value="Genomic_DNA"/>
</dbReference>
<name>A0A1J5P5V5_9ZZZZ</name>
<protein>
    <submittedName>
        <fullName evidence="1">Uncharacterized protein</fullName>
    </submittedName>
</protein>
<dbReference type="AlphaFoldDB" id="A0A1J5P5V5"/>
<proteinExistence type="predicted"/>